<dbReference type="Gene3D" id="2.40.10.10">
    <property type="entry name" value="Trypsin-like serine proteases"/>
    <property type="match status" value="1"/>
</dbReference>
<dbReference type="NCBIfam" id="TIGR02595">
    <property type="entry name" value="PEP_CTERM"/>
    <property type="match status" value="1"/>
</dbReference>
<dbReference type="Pfam" id="PF00089">
    <property type="entry name" value="Trypsin"/>
    <property type="match status" value="1"/>
</dbReference>
<feature type="domain" description="Peptidase S1" evidence="2">
    <location>
        <begin position="24"/>
        <end position="268"/>
    </location>
</feature>
<dbReference type="InterPro" id="IPR009003">
    <property type="entry name" value="Peptidase_S1_PA"/>
</dbReference>
<dbReference type="Pfam" id="PF07589">
    <property type="entry name" value="PEP-CTERM"/>
    <property type="match status" value="1"/>
</dbReference>
<evidence type="ECO:0000313" key="4">
    <source>
        <dbReference type="Proteomes" id="UP000641646"/>
    </source>
</evidence>
<dbReference type="GO" id="GO:0004252">
    <property type="term" value="F:serine-type endopeptidase activity"/>
    <property type="evidence" value="ECO:0007669"/>
    <property type="project" value="InterPro"/>
</dbReference>
<keyword evidence="4" id="KW-1185">Reference proteome</keyword>
<keyword evidence="1" id="KW-0732">Signal</keyword>
<dbReference type="PANTHER" id="PTHR24260:SF132">
    <property type="entry name" value="PEPTIDASE S1 DOMAIN-CONTAINING PROTEIN"/>
    <property type="match status" value="1"/>
</dbReference>
<dbReference type="PRINTS" id="PR00722">
    <property type="entry name" value="CHYMOTRYPSIN"/>
</dbReference>
<name>A0A926ZK74_9CYAN</name>
<dbReference type="GO" id="GO:0006508">
    <property type="term" value="P:proteolysis"/>
    <property type="evidence" value="ECO:0007669"/>
    <property type="project" value="UniProtKB-KW"/>
</dbReference>
<keyword evidence="3" id="KW-0378">Hydrolase</keyword>
<reference evidence="3" key="2">
    <citation type="submission" date="2020-08" db="EMBL/GenBank/DDBJ databases">
        <authorList>
            <person name="Chen M."/>
            <person name="Teng W."/>
            <person name="Zhao L."/>
            <person name="Hu C."/>
            <person name="Zhou Y."/>
            <person name="Han B."/>
            <person name="Song L."/>
            <person name="Shu W."/>
        </authorList>
    </citation>
    <scope>NUCLEOTIDE SEQUENCE</scope>
    <source>
        <strain evidence="3">FACHB-1375</strain>
    </source>
</reference>
<evidence type="ECO:0000256" key="1">
    <source>
        <dbReference type="SAM" id="SignalP"/>
    </source>
</evidence>
<organism evidence="3 4">
    <name type="scientific">Aerosakkonema funiforme FACHB-1375</name>
    <dbReference type="NCBI Taxonomy" id="2949571"/>
    <lineage>
        <taxon>Bacteria</taxon>
        <taxon>Bacillati</taxon>
        <taxon>Cyanobacteriota</taxon>
        <taxon>Cyanophyceae</taxon>
        <taxon>Oscillatoriophycideae</taxon>
        <taxon>Aerosakkonematales</taxon>
        <taxon>Aerosakkonemataceae</taxon>
        <taxon>Aerosakkonema</taxon>
    </lineage>
</organism>
<reference evidence="3" key="1">
    <citation type="journal article" date="2015" name="ISME J.">
        <title>Draft Genome Sequence of Streptomyces incarnatus NRRL8089, which Produces the Nucleoside Antibiotic Sinefungin.</title>
        <authorList>
            <person name="Oshima K."/>
            <person name="Hattori M."/>
            <person name="Shimizu H."/>
            <person name="Fukuda K."/>
            <person name="Nemoto M."/>
            <person name="Inagaki K."/>
            <person name="Tamura T."/>
        </authorList>
    </citation>
    <scope>NUCLEOTIDE SEQUENCE</scope>
    <source>
        <strain evidence="3">FACHB-1375</strain>
    </source>
</reference>
<protein>
    <submittedName>
        <fullName evidence="3">Trypsin-like serine protease</fullName>
    </submittedName>
</protein>
<sequence length="352" mass="37107">MKINRLLTSTLAAAIATAGTSAIAQAGTIRHDRSDTQYRNLANLFPSVGSLNIRSSSGTWLCSGTLLNSTWLLTAAHCVEGARNGLFSVGGSNYTINGALTNNGWFNSYGDPSAGYDLGLFRLSSRVTNVTPASLFTGRNEDMQLGTYVGFGATGTGLTGYNNSSSTTKRAGQNTIGLGTRLGYSDRTLVSDFDDPRLATSDPLSQPVNLEYSIAPGDSGGGLFINGLLAGVNSFISATDGSVNADYGDISAATRVSSFATWINNVLRNAPSSSRTIGTSNSSNIFSGSFAYEPESTFDDWEGLPEIEFLEDIYNNTEVDIEMKSVPEPSAIIGLLSVGGLLALFRRRQAAS</sequence>
<dbReference type="SUPFAM" id="SSF50494">
    <property type="entry name" value="Trypsin-like serine proteases"/>
    <property type="match status" value="1"/>
</dbReference>
<dbReference type="InterPro" id="IPR001254">
    <property type="entry name" value="Trypsin_dom"/>
</dbReference>
<dbReference type="EMBL" id="JACJPW010000123">
    <property type="protein sequence ID" value="MBD2185469.1"/>
    <property type="molecule type" value="Genomic_DNA"/>
</dbReference>
<dbReference type="InterPro" id="IPR043504">
    <property type="entry name" value="Peptidase_S1_PA_chymotrypsin"/>
</dbReference>
<dbReference type="RefSeq" id="WP_190473810.1">
    <property type="nucleotide sequence ID" value="NZ_JACJPW010000123.1"/>
</dbReference>
<accession>A0A926ZK74</accession>
<dbReference type="Proteomes" id="UP000641646">
    <property type="component" value="Unassembled WGS sequence"/>
</dbReference>
<dbReference type="AlphaFoldDB" id="A0A926ZK74"/>
<evidence type="ECO:0000259" key="2">
    <source>
        <dbReference type="PROSITE" id="PS50240"/>
    </source>
</evidence>
<dbReference type="InterPro" id="IPR001314">
    <property type="entry name" value="Peptidase_S1A"/>
</dbReference>
<comment type="caution">
    <text evidence="3">The sequence shown here is derived from an EMBL/GenBank/DDBJ whole genome shotgun (WGS) entry which is preliminary data.</text>
</comment>
<feature type="chain" id="PRO_5037219308" evidence="1">
    <location>
        <begin position="27"/>
        <end position="352"/>
    </location>
</feature>
<feature type="signal peptide" evidence="1">
    <location>
        <begin position="1"/>
        <end position="26"/>
    </location>
</feature>
<dbReference type="InterPro" id="IPR051333">
    <property type="entry name" value="CLIP_Serine_Protease"/>
</dbReference>
<evidence type="ECO:0000313" key="3">
    <source>
        <dbReference type="EMBL" id="MBD2185469.1"/>
    </source>
</evidence>
<proteinExistence type="predicted"/>
<dbReference type="SMART" id="SM00020">
    <property type="entry name" value="Tryp_SPc"/>
    <property type="match status" value="1"/>
</dbReference>
<dbReference type="PROSITE" id="PS50240">
    <property type="entry name" value="TRYPSIN_DOM"/>
    <property type="match status" value="1"/>
</dbReference>
<dbReference type="PANTHER" id="PTHR24260">
    <property type="match status" value="1"/>
</dbReference>
<keyword evidence="3" id="KW-0645">Protease</keyword>
<dbReference type="InterPro" id="IPR018114">
    <property type="entry name" value="TRYPSIN_HIS"/>
</dbReference>
<dbReference type="PROSITE" id="PS00134">
    <property type="entry name" value="TRYPSIN_HIS"/>
    <property type="match status" value="1"/>
</dbReference>
<dbReference type="InterPro" id="IPR013424">
    <property type="entry name" value="Ice-binding_C"/>
</dbReference>
<gene>
    <name evidence="3" type="ORF">H6G03_31100</name>
</gene>